<dbReference type="InterPro" id="IPR017927">
    <property type="entry name" value="FAD-bd_FR_type"/>
</dbReference>
<dbReference type="InterPro" id="IPR029039">
    <property type="entry name" value="Flavoprotein-like_sf"/>
</dbReference>
<name>A0ABS0A0V1_9FLAO</name>
<dbReference type="InterPro" id="IPR001433">
    <property type="entry name" value="OxRdtase_FAD/NAD-bd"/>
</dbReference>
<dbReference type="Pfam" id="PF00258">
    <property type="entry name" value="Flavodoxin_1"/>
    <property type="match status" value="1"/>
</dbReference>
<dbReference type="PANTHER" id="PTHR19384">
    <property type="entry name" value="NITRIC OXIDE SYNTHASE-RELATED"/>
    <property type="match status" value="1"/>
</dbReference>
<organism evidence="6 7">
    <name type="scientific">Nonlabens mediterrranea</name>
    <dbReference type="NCBI Taxonomy" id="1419947"/>
    <lineage>
        <taxon>Bacteria</taxon>
        <taxon>Pseudomonadati</taxon>
        <taxon>Bacteroidota</taxon>
        <taxon>Flavobacteriia</taxon>
        <taxon>Flavobacteriales</taxon>
        <taxon>Flavobacteriaceae</taxon>
        <taxon>Nonlabens</taxon>
    </lineage>
</organism>
<dbReference type="Pfam" id="PF03929">
    <property type="entry name" value="PepSY_TM"/>
    <property type="match status" value="1"/>
</dbReference>
<dbReference type="InterPro" id="IPR017938">
    <property type="entry name" value="Riboflavin_synthase-like_b-brl"/>
</dbReference>
<proteinExistence type="predicted"/>
<dbReference type="Gene3D" id="2.40.30.10">
    <property type="entry name" value="Translation factors"/>
    <property type="match status" value="1"/>
</dbReference>
<evidence type="ECO:0000313" key="6">
    <source>
        <dbReference type="EMBL" id="MBF4982993.1"/>
    </source>
</evidence>
<gene>
    <name evidence="6" type="ORF">FNJ87_01115</name>
</gene>
<evidence type="ECO:0000259" key="4">
    <source>
        <dbReference type="PROSITE" id="PS50902"/>
    </source>
</evidence>
<evidence type="ECO:0000256" key="1">
    <source>
        <dbReference type="ARBA" id="ARBA00022630"/>
    </source>
</evidence>
<reference evidence="6 7" key="1">
    <citation type="submission" date="2020-11" db="EMBL/GenBank/DDBJ databases">
        <title>P. mediterranea TC4 genome.</title>
        <authorList>
            <person name="Molmeret M."/>
        </authorList>
    </citation>
    <scope>NUCLEOTIDE SEQUENCE [LARGE SCALE GENOMIC DNA]</scope>
    <source>
        <strain evidence="6 7">TC4</strain>
    </source>
</reference>
<dbReference type="Proteomes" id="UP001194729">
    <property type="component" value="Unassembled WGS sequence"/>
</dbReference>
<keyword evidence="7" id="KW-1185">Reference proteome</keyword>
<dbReference type="InterPro" id="IPR001094">
    <property type="entry name" value="Flavdoxin-like"/>
</dbReference>
<dbReference type="PRINTS" id="PR00369">
    <property type="entry name" value="FLAVODOXIN"/>
</dbReference>
<dbReference type="PANTHER" id="PTHR19384:SF17">
    <property type="entry name" value="NADPH--CYTOCHROME P450 REDUCTASE"/>
    <property type="match status" value="1"/>
</dbReference>
<dbReference type="PROSITE" id="PS50902">
    <property type="entry name" value="FLAVODOXIN_LIKE"/>
    <property type="match status" value="1"/>
</dbReference>
<dbReference type="EC" id="1.6.2.4" evidence="2"/>
<dbReference type="SUPFAM" id="SSF52218">
    <property type="entry name" value="Flavoproteins"/>
    <property type="match status" value="1"/>
</dbReference>
<keyword evidence="3" id="KW-0812">Transmembrane</keyword>
<sequence>MTISFWRYSHLLLAGTSALFLIIASVTGVILACEPISNESQSYAVVNLEEVSTATTITALKKEYEEVLSLKVTASDEVIASVITAAGNSEDIYVNPLSGHRLGTVEDRHPLFIWTTNLHRSLFLKSLGRIFVGVVSFLLCLIALTGLLLLIQRQGGVLKLYSKVKERDFNQRYHVILGRWLLIPIVIIAATGVYLSLEKFDLIPVTHTELDWSKEPVQEFHSTDLTSIPFFKELKLADVRQISFPFSEDEYDYYEFHLQSRDLLIHQYSGEIISEVQLPFSFFLSQWSFNLHTGTGSLLWSLILLISSASILFFIFSGFVMYLKRRRKSKTIKTSIDKDDSELVILVGSESGNTYAFANAITQQLTSQGKPVYVSTLNEYTSYKKATQLLVLTATYGDGDAPTNARHFLNLLPTIKQPNPIEFAVLGFGSMNYPYFCEYAIQVDARLNESDGFTPLLALEKINEQSDSEMNAWLEKWSHAIGITYNRHISNKKEIEYENITVIERTALNLDDTFLLRLRIPKNQPFQSGDILQIKAPETEQPRAYSIARIGDDILLSIKKHDKGICSSFLSHLNSGDQIEAYIEENKHFHLSSDSDTTIFISNGTGVAPFLGMINDQRKSSQELYFFWGGRFKESFDLYDPLVQMAADQLSTLQLTYSRELQKNYVQDEIWKNRELIATRLDHGAQVMICGSIAMRDDVLAVLEKITAAENKKPLTYYESNGQILMDCY</sequence>
<comment type="caution">
    <text evidence="6">The sequence shown here is derived from an EMBL/GenBank/DDBJ whole genome shotgun (WGS) entry which is preliminary data.</text>
</comment>
<feature type="transmembrane region" description="Helical" evidence="3">
    <location>
        <begin position="130"/>
        <end position="151"/>
    </location>
</feature>
<feature type="domain" description="Flavodoxin-like" evidence="4">
    <location>
        <begin position="343"/>
        <end position="482"/>
    </location>
</feature>
<dbReference type="SUPFAM" id="SSF52343">
    <property type="entry name" value="Ferredoxin reductase-like, C-terminal NADP-linked domain"/>
    <property type="match status" value="1"/>
</dbReference>
<keyword evidence="3" id="KW-0472">Membrane</keyword>
<evidence type="ECO:0000256" key="3">
    <source>
        <dbReference type="SAM" id="Phobius"/>
    </source>
</evidence>
<dbReference type="Gene3D" id="3.40.50.360">
    <property type="match status" value="1"/>
</dbReference>
<feature type="transmembrane region" description="Helical" evidence="3">
    <location>
        <begin position="298"/>
        <end position="323"/>
    </location>
</feature>
<dbReference type="Gene3D" id="3.40.50.80">
    <property type="entry name" value="Nucleotide-binding domain of ferredoxin-NADP reductase (FNR) module"/>
    <property type="match status" value="1"/>
</dbReference>
<dbReference type="PROSITE" id="PS51384">
    <property type="entry name" value="FAD_FR"/>
    <property type="match status" value="1"/>
</dbReference>
<dbReference type="EMBL" id="JADKYU010000056">
    <property type="protein sequence ID" value="MBF4982993.1"/>
    <property type="molecule type" value="Genomic_DNA"/>
</dbReference>
<dbReference type="Pfam" id="PF00175">
    <property type="entry name" value="NAD_binding_1"/>
    <property type="match status" value="1"/>
</dbReference>
<keyword evidence="1" id="KW-0285">Flavoprotein</keyword>
<accession>A0ABS0A0V1</accession>
<feature type="domain" description="FAD-binding FR-type" evidence="5">
    <location>
        <begin position="495"/>
        <end position="592"/>
    </location>
</feature>
<dbReference type="SUPFAM" id="SSF63380">
    <property type="entry name" value="Riboflavin synthase domain-like"/>
    <property type="match status" value="1"/>
</dbReference>
<dbReference type="InterPro" id="IPR005625">
    <property type="entry name" value="PepSY-ass_TM"/>
</dbReference>
<feature type="transmembrane region" description="Helical" evidence="3">
    <location>
        <begin position="172"/>
        <end position="195"/>
    </location>
</feature>
<evidence type="ECO:0000313" key="7">
    <source>
        <dbReference type="Proteomes" id="UP001194729"/>
    </source>
</evidence>
<dbReference type="InterPro" id="IPR008254">
    <property type="entry name" value="Flavodoxin/NO_synth"/>
</dbReference>
<evidence type="ECO:0000256" key="2">
    <source>
        <dbReference type="ARBA" id="ARBA00023797"/>
    </source>
</evidence>
<dbReference type="InterPro" id="IPR039261">
    <property type="entry name" value="FNR_nucleotide-bd"/>
</dbReference>
<dbReference type="PROSITE" id="PS51257">
    <property type="entry name" value="PROKAR_LIPOPROTEIN"/>
    <property type="match status" value="1"/>
</dbReference>
<keyword evidence="3" id="KW-1133">Transmembrane helix</keyword>
<protein>
    <recommendedName>
        <fullName evidence="2">NADPH--hemoprotein reductase</fullName>
        <ecNumber evidence="2">1.6.2.4</ecNumber>
    </recommendedName>
</protein>
<evidence type="ECO:0000259" key="5">
    <source>
        <dbReference type="PROSITE" id="PS51384"/>
    </source>
</evidence>